<evidence type="ECO:0000256" key="2">
    <source>
        <dbReference type="ARBA" id="ARBA00022540"/>
    </source>
</evidence>
<dbReference type="PANTHER" id="PTHR10938">
    <property type="entry name" value="TRANSLATION INITIATION FACTOR IF-3"/>
    <property type="match status" value="1"/>
</dbReference>
<dbReference type="GO" id="GO:0003743">
    <property type="term" value="F:translation initiation factor activity"/>
    <property type="evidence" value="ECO:0007669"/>
    <property type="project" value="UniProtKB-KW"/>
</dbReference>
<feature type="domain" description="Translation initiation factor 3 C-terminal" evidence="5">
    <location>
        <begin position="169"/>
        <end position="245"/>
    </location>
</feature>
<keyword evidence="8" id="KW-1185">Reference proteome</keyword>
<keyword evidence="2" id="KW-0396">Initiation factor</keyword>
<feature type="domain" description="Translation initiation factor 3 N-terminal" evidence="6">
    <location>
        <begin position="88"/>
        <end position="154"/>
    </location>
</feature>
<dbReference type="InterPro" id="IPR019814">
    <property type="entry name" value="Translation_initiation_fac_3_N"/>
</dbReference>
<dbReference type="InterPro" id="IPR036788">
    <property type="entry name" value="T_IF-3_C_sf"/>
</dbReference>
<dbReference type="EMBL" id="JBJXBP010000002">
    <property type="protein sequence ID" value="KAL3843347.1"/>
    <property type="molecule type" value="Genomic_DNA"/>
</dbReference>
<evidence type="ECO:0000259" key="6">
    <source>
        <dbReference type="Pfam" id="PF05198"/>
    </source>
</evidence>
<dbReference type="PANTHER" id="PTHR10938:SF4">
    <property type="entry name" value="TRANSLATION INITIATION FACTOR IF3-1, MITOCHONDRIAL"/>
    <property type="match status" value="1"/>
</dbReference>
<sequence length="459" mass="51887">MAFLCRMKQGRHKFHLFSNEFKRCYISNQVINVANQHVSSRTLIPVPNNPTSDVHSSQLGFFCNVRFYAAPVQFTQKKEEKDTSGPRMNEQITTQFIRLVTDEGHTVISKHDALARAKSLKMDLVEVDRRVKPPACKIYDYKREKYLTKVREKQHKERLKSKGVKPGAFKEVKFAAKIKQQDLQVKANMVKRLIESGHRVKCTAVEPTNDVDLQTLLSRFSALIEDIALVESAPRVEKKQAFVIVRHIKFGPSKKGSAKKISEVISSATLSQSSETQELKGKGDTMLAETDHKIHSEELSDEDVQNISTAFDIEDEVKKAPSTPMAVQNRYARDTKEHSTRNNRVNSAPQIPNQGKQPQFSMNSSPQMRPPPRRFEVPGNEIPRQDSSPTKGFGIFNAQTPSGQNATVDTNRYKKNNPSINRGPGVNNQGQGRWGAFGTDNTNVIPNKRNEGQTDYQRR</sequence>
<dbReference type="SUPFAM" id="SSF55200">
    <property type="entry name" value="Translation initiation factor IF3, C-terminal domain"/>
    <property type="match status" value="1"/>
</dbReference>
<dbReference type="InterPro" id="IPR001288">
    <property type="entry name" value="Translation_initiation_fac_3"/>
</dbReference>
<protein>
    <recommendedName>
        <fullName evidence="9">Translation initiation factor IF-3</fullName>
    </recommendedName>
</protein>
<dbReference type="Gene3D" id="3.10.20.80">
    <property type="entry name" value="Translation initiation factor 3 (IF-3), N-terminal domain"/>
    <property type="match status" value="1"/>
</dbReference>
<evidence type="ECO:0000313" key="7">
    <source>
        <dbReference type="EMBL" id="KAL3843347.1"/>
    </source>
</evidence>
<dbReference type="InterPro" id="IPR036787">
    <property type="entry name" value="T_IF-3_N_sf"/>
</dbReference>
<dbReference type="GO" id="GO:0005737">
    <property type="term" value="C:cytoplasm"/>
    <property type="evidence" value="ECO:0007669"/>
    <property type="project" value="UniProtKB-ARBA"/>
</dbReference>
<gene>
    <name evidence="7" type="ORF">ACJIZ3_000750</name>
</gene>
<dbReference type="Pfam" id="PF00707">
    <property type="entry name" value="IF3_C"/>
    <property type="match status" value="1"/>
</dbReference>
<feature type="compositionally biased region" description="Polar residues" evidence="4">
    <location>
        <begin position="397"/>
        <end position="431"/>
    </location>
</feature>
<evidence type="ECO:0000256" key="3">
    <source>
        <dbReference type="ARBA" id="ARBA00022917"/>
    </source>
</evidence>
<feature type="compositionally biased region" description="Polar residues" evidence="4">
    <location>
        <begin position="342"/>
        <end position="367"/>
    </location>
</feature>
<dbReference type="SUPFAM" id="SSF54364">
    <property type="entry name" value="Translation initiation factor IF3, N-terminal domain"/>
    <property type="match status" value="1"/>
</dbReference>
<evidence type="ECO:0000259" key="5">
    <source>
        <dbReference type="Pfam" id="PF00707"/>
    </source>
</evidence>
<name>A0ABD3U1S6_9LAMI</name>
<keyword evidence="3" id="KW-0648">Protein biosynthesis</keyword>
<evidence type="ECO:0000256" key="4">
    <source>
        <dbReference type="SAM" id="MobiDB-lite"/>
    </source>
</evidence>
<dbReference type="Pfam" id="PF05198">
    <property type="entry name" value="IF3_N"/>
    <property type="match status" value="1"/>
</dbReference>
<proteinExistence type="inferred from homology"/>
<dbReference type="Gene3D" id="3.30.110.10">
    <property type="entry name" value="Translation initiation factor 3 (IF-3), C-terminal domain"/>
    <property type="match status" value="1"/>
</dbReference>
<dbReference type="NCBIfam" id="TIGR00168">
    <property type="entry name" value="infC"/>
    <property type="match status" value="1"/>
</dbReference>
<feature type="compositionally biased region" description="Basic and acidic residues" evidence="4">
    <location>
        <begin position="331"/>
        <end position="340"/>
    </location>
</feature>
<feature type="compositionally biased region" description="Basic and acidic residues" evidence="4">
    <location>
        <begin position="448"/>
        <end position="459"/>
    </location>
</feature>
<dbReference type="AlphaFoldDB" id="A0ABD3U1S6"/>
<accession>A0ABD3U1S6</accession>
<evidence type="ECO:0000256" key="1">
    <source>
        <dbReference type="ARBA" id="ARBA00005439"/>
    </source>
</evidence>
<reference evidence="7 8" key="1">
    <citation type="submission" date="2024-12" db="EMBL/GenBank/DDBJ databases">
        <title>The unique morphological basis and parallel evolutionary history of personate flowers in Penstemon.</title>
        <authorList>
            <person name="Depatie T.H."/>
            <person name="Wessinger C.A."/>
        </authorList>
    </citation>
    <scope>NUCLEOTIDE SEQUENCE [LARGE SCALE GENOMIC DNA]</scope>
    <source>
        <strain evidence="7">WTNN_2</strain>
        <tissue evidence="7">Leaf</tissue>
    </source>
</reference>
<evidence type="ECO:0008006" key="9">
    <source>
        <dbReference type="Google" id="ProtNLM"/>
    </source>
</evidence>
<comment type="similarity">
    <text evidence="1">Belongs to the IF-3 family.</text>
</comment>
<organism evidence="7 8">
    <name type="scientific">Penstemon smallii</name>
    <dbReference type="NCBI Taxonomy" id="265156"/>
    <lineage>
        <taxon>Eukaryota</taxon>
        <taxon>Viridiplantae</taxon>
        <taxon>Streptophyta</taxon>
        <taxon>Embryophyta</taxon>
        <taxon>Tracheophyta</taxon>
        <taxon>Spermatophyta</taxon>
        <taxon>Magnoliopsida</taxon>
        <taxon>eudicotyledons</taxon>
        <taxon>Gunneridae</taxon>
        <taxon>Pentapetalae</taxon>
        <taxon>asterids</taxon>
        <taxon>lamiids</taxon>
        <taxon>Lamiales</taxon>
        <taxon>Plantaginaceae</taxon>
        <taxon>Cheloneae</taxon>
        <taxon>Penstemon</taxon>
    </lineage>
</organism>
<feature type="region of interest" description="Disordered" evidence="4">
    <location>
        <begin position="319"/>
        <end position="459"/>
    </location>
</feature>
<dbReference type="InterPro" id="IPR019815">
    <property type="entry name" value="Translation_initiation_fac_3_C"/>
</dbReference>
<comment type="caution">
    <text evidence="7">The sequence shown here is derived from an EMBL/GenBank/DDBJ whole genome shotgun (WGS) entry which is preliminary data.</text>
</comment>
<evidence type="ECO:0000313" key="8">
    <source>
        <dbReference type="Proteomes" id="UP001634393"/>
    </source>
</evidence>
<dbReference type="Proteomes" id="UP001634393">
    <property type="component" value="Unassembled WGS sequence"/>
</dbReference>